<gene>
    <name evidence="8" type="ORF">AVDCRST_MAG30-2002</name>
</gene>
<evidence type="ECO:0008006" key="9">
    <source>
        <dbReference type="Google" id="ProtNLM"/>
    </source>
</evidence>
<dbReference type="GO" id="GO:0003677">
    <property type="term" value="F:DNA binding"/>
    <property type="evidence" value="ECO:0007669"/>
    <property type="project" value="UniProtKB-KW"/>
</dbReference>
<dbReference type="CDD" id="cd06171">
    <property type="entry name" value="Sigma70_r4"/>
    <property type="match status" value="1"/>
</dbReference>
<feature type="domain" description="RNA polymerase sigma-70 region 2" evidence="6">
    <location>
        <begin position="22"/>
        <end position="87"/>
    </location>
</feature>
<dbReference type="InterPro" id="IPR007627">
    <property type="entry name" value="RNA_pol_sigma70_r2"/>
</dbReference>
<dbReference type="PANTHER" id="PTHR43133:SF8">
    <property type="entry name" value="RNA POLYMERASE SIGMA FACTOR HI_1459-RELATED"/>
    <property type="match status" value="1"/>
</dbReference>
<dbReference type="InterPro" id="IPR039425">
    <property type="entry name" value="RNA_pol_sigma-70-like"/>
</dbReference>
<keyword evidence="3" id="KW-0731">Sigma factor</keyword>
<comment type="similarity">
    <text evidence="1">Belongs to the sigma-70 factor family. ECF subfamily.</text>
</comment>
<dbReference type="NCBIfam" id="TIGR02937">
    <property type="entry name" value="sigma70-ECF"/>
    <property type="match status" value="1"/>
</dbReference>
<name>A0A6J4SNS1_9ACTN</name>
<dbReference type="InterPro" id="IPR013249">
    <property type="entry name" value="RNA_pol_sigma70_r4_t2"/>
</dbReference>
<keyword evidence="2" id="KW-0805">Transcription regulation</keyword>
<dbReference type="AlphaFoldDB" id="A0A6J4SNS1"/>
<keyword evidence="4" id="KW-0238">DNA-binding</keyword>
<dbReference type="PANTHER" id="PTHR43133">
    <property type="entry name" value="RNA POLYMERASE ECF-TYPE SIGMA FACTO"/>
    <property type="match status" value="1"/>
</dbReference>
<keyword evidence="5" id="KW-0804">Transcription</keyword>
<reference evidence="8" key="1">
    <citation type="submission" date="2020-02" db="EMBL/GenBank/DDBJ databases">
        <authorList>
            <person name="Meier V. D."/>
        </authorList>
    </citation>
    <scope>NUCLEOTIDE SEQUENCE</scope>
    <source>
        <strain evidence="8">AVDCRST_MAG30</strain>
    </source>
</reference>
<evidence type="ECO:0000256" key="4">
    <source>
        <dbReference type="ARBA" id="ARBA00023125"/>
    </source>
</evidence>
<dbReference type="EMBL" id="CADCVS010000264">
    <property type="protein sequence ID" value="CAA9502609.1"/>
    <property type="molecule type" value="Genomic_DNA"/>
</dbReference>
<dbReference type="InterPro" id="IPR013325">
    <property type="entry name" value="RNA_pol_sigma_r2"/>
</dbReference>
<proteinExistence type="inferred from homology"/>
<dbReference type="GO" id="GO:0016987">
    <property type="term" value="F:sigma factor activity"/>
    <property type="evidence" value="ECO:0007669"/>
    <property type="project" value="UniProtKB-KW"/>
</dbReference>
<dbReference type="InterPro" id="IPR014284">
    <property type="entry name" value="RNA_pol_sigma-70_dom"/>
</dbReference>
<accession>A0A6J4SNS1</accession>
<evidence type="ECO:0000259" key="6">
    <source>
        <dbReference type="Pfam" id="PF04542"/>
    </source>
</evidence>
<dbReference type="Pfam" id="PF08281">
    <property type="entry name" value="Sigma70_r4_2"/>
    <property type="match status" value="1"/>
</dbReference>
<dbReference type="InterPro" id="IPR013324">
    <property type="entry name" value="RNA_pol_sigma_r3/r4-like"/>
</dbReference>
<protein>
    <recommendedName>
        <fullName evidence="9">RNA polymerase sigma factor RpoE</fullName>
    </recommendedName>
</protein>
<evidence type="ECO:0000256" key="5">
    <source>
        <dbReference type="ARBA" id="ARBA00023163"/>
    </source>
</evidence>
<evidence type="ECO:0000256" key="3">
    <source>
        <dbReference type="ARBA" id="ARBA00023082"/>
    </source>
</evidence>
<dbReference type="GO" id="GO:0006352">
    <property type="term" value="P:DNA-templated transcription initiation"/>
    <property type="evidence" value="ECO:0007669"/>
    <property type="project" value="InterPro"/>
</dbReference>
<dbReference type="Gene3D" id="1.10.10.10">
    <property type="entry name" value="Winged helix-like DNA-binding domain superfamily/Winged helix DNA-binding domain"/>
    <property type="match status" value="1"/>
</dbReference>
<dbReference type="Pfam" id="PF04542">
    <property type="entry name" value="Sigma70_r2"/>
    <property type="match status" value="1"/>
</dbReference>
<dbReference type="SUPFAM" id="SSF88659">
    <property type="entry name" value="Sigma3 and sigma4 domains of RNA polymerase sigma factors"/>
    <property type="match status" value="1"/>
</dbReference>
<dbReference type="InterPro" id="IPR036388">
    <property type="entry name" value="WH-like_DNA-bd_sf"/>
</dbReference>
<feature type="domain" description="RNA polymerase sigma factor 70 region 4 type 2" evidence="7">
    <location>
        <begin position="120"/>
        <end position="171"/>
    </location>
</feature>
<evidence type="ECO:0000256" key="2">
    <source>
        <dbReference type="ARBA" id="ARBA00023015"/>
    </source>
</evidence>
<dbReference type="Gene3D" id="1.10.1740.10">
    <property type="match status" value="1"/>
</dbReference>
<sequence>MDPDRPLVERTRRGDVRAFEELVDRHRAVVFRVASRIAGRDDAEDVSQDAFLRAFHRLGSFRGDAPFRSWLLQITHHAAVNTATRRRETPDPDAVEAAGDRGAVAQRLPADRLEERERRERLELKLTGLRPAHRAVLVLRDLEGLTYEEIADITETPLGTVKGRLHRARGELIGLLRTNTYDWELPE</sequence>
<organism evidence="8">
    <name type="scientific">uncultured Solirubrobacteraceae bacterium</name>
    <dbReference type="NCBI Taxonomy" id="1162706"/>
    <lineage>
        <taxon>Bacteria</taxon>
        <taxon>Bacillati</taxon>
        <taxon>Actinomycetota</taxon>
        <taxon>Thermoleophilia</taxon>
        <taxon>Solirubrobacterales</taxon>
        <taxon>Solirubrobacteraceae</taxon>
        <taxon>environmental samples</taxon>
    </lineage>
</organism>
<evidence type="ECO:0000259" key="7">
    <source>
        <dbReference type="Pfam" id="PF08281"/>
    </source>
</evidence>
<evidence type="ECO:0000313" key="8">
    <source>
        <dbReference type="EMBL" id="CAA9502609.1"/>
    </source>
</evidence>
<dbReference type="SUPFAM" id="SSF88946">
    <property type="entry name" value="Sigma2 domain of RNA polymerase sigma factors"/>
    <property type="match status" value="1"/>
</dbReference>
<evidence type="ECO:0000256" key="1">
    <source>
        <dbReference type="ARBA" id="ARBA00010641"/>
    </source>
</evidence>